<dbReference type="Pfam" id="PF00642">
    <property type="entry name" value="zf-CCCH"/>
    <property type="match status" value="1"/>
</dbReference>
<organism evidence="14 15">
    <name type="scientific">Sphaeramia orbicularis</name>
    <name type="common">orbiculate cardinalfish</name>
    <dbReference type="NCBI Taxonomy" id="375764"/>
    <lineage>
        <taxon>Eukaryota</taxon>
        <taxon>Metazoa</taxon>
        <taxon>Chordata</taxon>
        <taxon>Craniata</taxon>
        <taxon>Vertebrata</taxon>
        <taxon>Euteleostomi</taxon>
        <taxon>Actinopterygii</taxon>
        <taxon>Neopterygii</taxon>
        <taxon>Teleostei</taxon>
        <taxon>Neoteleostei</taxon>
        <taxon>Acanthomorphata</taxon>
        <taxon>Gobiaria</taxon>
        <taxon>Kurtiformes</taxon>
        <taxon>Apogonoidei</taxon>
        <taxon>Apogonidae</taxon>
        <taxon>Apogoninae</taxon>
        <taxon>Sphaeramia</taxon>
    </lineage>
</organism>
<reference evidence="14" key="1">
    <citation type="submission" date="2019-06" db="EMBL/GenBank/DDBJ databases">
        <authorList>
            <consortium name="Wellcome Sanger Institute Data Sharing"/>
        </authorList>
    </citation>
    <scope>NUCLEOTIDE SEQUENCE [LARGE SCALE GENOMIC DNA]</scope>
</reference>
<dbReference type="SMART" id="SM00356">
    <property type="entry name" value="ZnF_C3H1"/>
    <property type="match status" value="3"/>
</dbReference>
<evidence type="ECO:0000256" key="11">
    <source>
        <dbReference type="SAM" id="MobiDB-lite"/>
    </source>
</evidence>
<dbReference type="EC" id="2.3.2.27" evidence="3"/>
<protein>
    <recommendedName>
        <fullName evidence="3">RING-type E3 ubiquitin transferase</fullName>
        <ecNumber evidence="3">2.3.2.27</ecNumber>
    </recommendedName>
</protein>
<keyword evidence="15" id="KW-1185">Reference proteome</keyword>
<proteinExistence type="predicted"/>
<keyword evidence="9 10" id="KW-0862">Zinc</keyword>
<reference evidence="14" key="2">
    <citation type="submission" date="2025-08" db="UniProtKB">
        <authorList>
            <consortium name="Ensembl"/>
        </authorList>
    </citation>
    <scope>IDENTIFICATION</scope>
</reference>
<keyword evidence="7 10" id="KW-0863">Zinc-finger</keyword>
<evidence type="ECO:0000256" key="1">
    <source>
        <dbReference type="ARBA" id="ARBA00000900"/>
    </source>
</evidence>
<keyword evidence="8" id="KW-0833">Ubl conjugation pathway</keyword>
<evidence type="ECO:0000256" key="3">
    <source>
        <dbReference type="ARBA" id="ARBA00012483"/>
    </source>
</evidence>
<dbReference type="PROSITE" id="PS00518">
    <property type="entry name" value="ZF_RING_1"/>
    <property type="match status" value="1"/>
</dbReference>
<keyword evidence="5 10" id="KW-0479">Metal-binding</keyword>
<keyword evidence="6" id="KW-0677">Repeat</keyword>
<sequence length="336" mass="38082">HDDTDSTFFFFFLNRYFLNGNCKFGLRCKYLHESSVLPSVQICQYFQKGTCWYGVHCAAAASAAVGRRSSVPSVSSPSVASAVPDRRGSEPALPQAEATSTQQCNRGVRVNVPNPQQCTKHLAAHTAEEQSDSLDSSSAKASVCLQESPSTDSIEKLGAAAAVASSPWKMEEKQAFLRSKDITCGICMDKVFEKPNERDHVFGILPNCNHSFCLQCIITWRKTKDFGQDVVKSCPQCRVKSTFYMPNNYWVEGEEKEKLIVAFRERCRKKKCDYYMQYGCCPFKEECLYRHDPTSRCRLFYPEEDYDGLDLLNLVIKIKLYFTFCLTEKTTCHAPH</sequence>
<dbReference type="SMART" id="SM00184">
    <property type="entry name" value="RING"/>
    <property type="match status" value="1"/>
</dbReference>
<dbReference type="UniPathway" id="UPA00143"/>
<dbReference type="Pfam" id="PF13639">
    <property type="entry name" value="zf-RING_2"/>
    <property type="match status" value="1"/>
</dbReference>
<evidence type="ECO:0000256" key="2">
    <source>
        <dbReference type="ARBA" id="ARBA00004906"/>
    </source>
</evidence>
<dbReference type="Ensembl" id="ENSSORT00005058516.1">
    <property type="protein sequence ID" value="ENSSORP00005057213.1"/>
    <property type="gene ID" value="ENSSORG00005025377.1"/>
</dbReference>
<dbReference type="Gene3D" id="3.30.40.10">
    <property type="entry name" value="Zinc/RING finger domain, C3HC4 (zinc finger)"/>
    <property type="match status" value="1"/>
</dbReference>
<dbReference type="AlphaFoldDB" id="A0A673CYH8"/>
<dbReference type="InParanoid" id="A0A673CYH8"/>
<feature type="domain" description="C3H1-type" evidence="13">
    <location>
        <begin position="37"/>
        <end position="57"/>
    </location>
</feature>
<feature type="domain" description="RING-type" evidence="12">
    <location>
        <begin position="184"/>
        <end position="238"/>
    </location>
</feature>
<reference evidence="14" key="3">
    <citation type="submission" date="2025-09" db="UniProtKB">
        <authorList>
            <consortium name="Ensembl"/>
        </authorList>
    </citation>
    <scope>IDENTIFICATION</scope>
</reference>
<dbReference type="GO" id="GO:0000209">
    <property type="term" value="P:protein polyubiquitination"/>
    <property type="evidence" value="ECO:0007669"/>
    <property type="project" value="InterPro"/>
</dbReference>
<evidence type="ECO:0000256" key="8">
    <source>
        <dbReference type="ARBA" id="ARBA00022786"/>
    </source>
</evidence>
<dbReference type="InterPro" id="IPR000571">
    <property type="entry name" value="Znf_CCCH"/>
</dbReference>
<evidence type="ECO:0000256" key="9">
    <source>
        <dbReference type="ARBA" id="ARBA00022833"/>
    </source>
</evidence>
<dbReference type="SUPFAM" id="SSF57850">
    <property type="entry name" value="RING/U-box"/>
    <property type="match status" value="1"/>
</dbReference>
<feature type="zinc finger region" description="C3H1-type" evidence="10">
    <location>
        <begin position="13"/>
        <end position="35"/>
    </location>
</feature>
<evidence type="ECO:0000259" key="12">
    <source>
        <dbReference type="PROSITE" id="PS50089"/>
    </source>
</evidence>
<feature type="zinc finger region" description="C3H1-type" evidence="10">
    <location>
        <begin position="266"/>
        <end position="294"/>
    </location>
</feature>
<name>A0A673CYH8_9TELE</name>
<dbReference type="InterPro" id="IPR017907">
    <property type="entry name" value="Znf_RING_CS"/>
</dbReference>
<evidence type="ECO:0000256" key="6">
    <source>
        <dbReference type="ARBA" id="ARBA00022737"/>
    </source>
</evidence>
<evidence type="ECO:0000256" key="5">
    <source>
        <dbReference type="ARBA" id="ARBA00022723"/>
    </source>
</evidence>
<dbReference type="InterPro" id="IPR045072">
    <property type="entry name" value="MKRN-like"/>
</dbReference>
<feature type="domain" description="C3H1-type" evidence="13">
    <location>
        <begin position="13"/>
        <end position="35"/>
    </location>
</feature>
<dbReference type="Gene3D" id="4.10.1000.10">
    <property type="entry name" value="Zinc finger, CCCH-type"/>
    <property type="match status" value="1"/>
</dbReference>
<evidence type="ECO:0000256" key="10">
    <source>
        <dbReference type="PROSITE-ProRule" id="PRU00723"/>
    </source>
</evidence>
<evidence type="ECO:0000313" key="15">
    <source>
        <dbReference type="Proteomes" id="UP000472271"/>
    </source>
</evidence>
<comment type="pathway">
    <text evidence="2">Protein modification; protein ubiquitination.</text>
</comment>
<dbReference type="InterPro" id="IPR001841">
    <property type="entry name" value="Znf_RING"/>
</dbReference>
<feature type="zinc finger region" description="C3H1-type" evidence="10">
    <location>
        <begin position="37"/>
        <end position="57"/>
    </location>
</feature>
<evidence type="ECO:0000259" key="13">
    <source>
        <dbReference type="PROSITE" id="PS50103"/>
    </source>
</evidence>
<feature type="region of interest" description="Disordered" evidence="11">
    <location>
        <begin position="70"/>
        <end position="106"/>
    </location>
</feature>
<evidence type="ECO:0000256" key="7">
    <source>
        <dbReference type="ARBA" id="ARBA00022771"/>
    </source>
</evidence>
<dbReference type="InterPro" id="IPR013083">
    <property type="entry name" value="Znf_RING/FYVE/PHD"/>
</dbReference>
<dbReference type="PROSITE" id="PS50089">
    <property type="entry name" value="ZF_RING_2"/>
    <property type="match status" value="1"/>
</dbReference>
<keyword evidence="4" id="KW-0808">Transferase</keyword>
<dbReference type="FunFam" id="3.30.40.10:FF:000117">
    <property type="entry name" value="Probable E3 ubiquitin-protein ligase makorin-1"/>
    <property type="match status" value="1"/>
</dbReference>
<comment type="catalytic activity">
    <reaction evidence="1">
        <text>S-ubiquitinyl-[E2 ubiquitin-conjugating enzyme]-L-cysteine + [acceptor protein]-L-lysine = [E2 ubiquitin-conjugating enzyme]-L-cysteine + N(6)-ubiquitinyl-[acceptor protein]-L-lysine.</text>
        <dbReference type="EC" id="2.3.2.27"/>
    </reaction>
</comment>
<dbReference type="GO" id="GO:0008270">
    <property type="term" value="F:zinc ion binding"/>
    <property type="evidence" value="ECO:0007669"/>
    <property type="project" value="UniProtKB-KW"/>
</dbReference>
<dbReference type="Proteomes" id="UP000472271">
    <property type="component" value="Chromosome 7"/>
</dbReference>
<dbReference type="PANTHER" id="PTHR11224:SF39">
    <property type="entry name" value="RING-TYPE E3 UBIQUITIN TRANSFERASE"/>
    <property type="match status" value="1"/>
</dbReference>
<feature type="compositionally biased region" description="Low complexity" evidence="11">
    <location>
        <begin position="70"/>
        <end position="83"/>
    </location>
</feature>
<dbReference type="GO" id="GO:0061630">
    <property type="term" value="F:ubiquitin protein ligase activity"/>
    <property type="evidence" value="ECO:0007669"/>
    <property type="project" value="UniProtKB-EC"/>
</dbReference>
<evidence type="ECO:0000313" key="14">
    <source>
        <dbReference type="Ensembl" id="ENSSORP00005057213.1"/>
    </source>
</evidence>
<evidence type="ECO:0000256" key="4">
    <source>
        <dbReference type="ARBA" id="ARBA00022679"/>
    </source>
</evidence>
<dbReference type="PROSITE" id="PS50103">
    <property type="entry name" value="ZF_C3H1"/>
    <property type="match status" value="3"/>
</dbReference>
<dbReference type="PANTHER" id="PTHR11224">
    <property type="entry name" value="MAKORIN-RELATED"/>
    <property type="match status" value="1"/>
</dbReference>
<accession>A0A673CYH8</accession>
<feature type="domain" description="C3H1-type" evidence="13">
    <location>
        <begin position="266"/>
        <end position="294"/>
    </location>
</feature>